<comment type="similarity">
    <text evidence="1">Belongs to the IST1 family.</text>
</comment>
<dbReference type="PANTHER" id="PTHR12161:SF5">
    <property type="entry name" value="IST1 HOMOLOG"/>
    <property type="match status" value="1"/>
</dbReference>
<feature type="compositionally biased region" description="Low complexity" evidence="2">
    <location>
        <begin position="264"/>
        <end position="293"/>
    </location>
</feature>
<dbReference type="InterPro" id="IPR042277">
    <property type="entry name" value="IST1-like"/>
</dbReference>
<feature type="compositionally biased region" description="Basic and acidic residues" evidence="2">
    <location>
        <begin position="234"/>
        <end position="243"/>
    </location>
</feature>
<gene>
    <name evidence="3" type="primary">IST1</name>
    <name evidence="3" type="ORF">LPJ64_004091</name>
</gene>
<reference evidence="3" key="1">
    <citation type="submission" date="2022-07" db="EMBL/GenBank/DDBJ databases">
        <title>Phylogenomic reconstructions and comparative analyses of Kickxellomycotina fungi.</title>
        <authorList>
            <person name="Reynolds N.K."/>
            <person name="Stajich J.E."/>
            <person name="Barry K."/>
            <person name="Grigoriev I.V."/>
            <person name="Crous P."/>
            <person name="Smith M.E."/>
        </authorList>
    </citation>
    <scope>NUCLEOTIDE SEQUENCE</scope>
    <source>
        <strain evidence="3">NBRC 105413</strain>
    </source>
</reference>
<keyword evidence="4" id="KW-1185">Reference proteome</keyword>
<protein>
    <submittedName>
        <fullName evidence="3">Vacuolar protein sorting-associated protein ist1</fullName>
    </submittedName>
</protein>
<dbReference type="GO" id="GO:0015031">
    <property type="term" value="P:protein transport"/>
    <property type="evidence" value="ECO:0007669"/>
    <property type="project" value="InterPro"/>
</dbReference>
<evidence type="ECO:0000313" key="3">
    <source>
        <dbReference type="EMBL" id="KAJ1644202.1"/>
    </source>
</evidence>
<organism evidence="3 4">
    <name type="scientific">Coemansia asiatica</name>
    <dbReference type="NCBI Taxonomy" id="1052880"/>
    <lineage>
        <taxon>Eukaryota</taxon>
        <taxon>Fungi</taxon>
        <taxon>Fungi incertae sedis</taxon>
        <taxon>Zoopagomycota</taxon>
        <taxon>Kickxellomycotina</taxon>
        <taxon>Kickxellomycetes</taxon>
        <taxon>Kickxellales</taxon>
        <taxon>Kickxellaceae</taxon>
        <taxon>Coemansia</taxon>
    </lineage>
</organism>
<dbReference type="EMBL" id="JANBOH010000185">
    <property type="protein sequence ID" value="KAJ1644202.1"/>
    <property type="molecule type" value="Genomic_DNA"/>
</dbReference>
<dbReference type="FunFam" id="1.20.1260.60:FF:000002">
    <property type="entry name" value="Vacuolar protein sorting-associated protein IST1"/>
    <property type="match status" value="1"/>
</dbReference>
<sequence>MPSFSLSKFKVELKLSVNRLRLLQAKKNSLNAKARREIATLLEAGKERSAYIRVESIIREDFNIEALEMVELYCELLSARAGLIDQSRTVDPDISDAVWAIIYASTRAEVRELILLRDMLTSKFGADVVKSAIDNAENQVDPKLVRKLSPKAPSQDLVVMYLKEIASVYRVSWRPAGEKDDDHDDDGTPGGGIKEQARAKSELEAPPASFKAEEIDAEAETEAEAGSEGSSAKEIVEDGEAKEAALPSVSPSPAKADSDGDWTSAAKPAPKKQPSAVKSPVPAFVKPKPAAKQKANDGLPTFEELQRRIEALKQH</sequence>
<evidence type="ECO:0000313" key="4">
    <source>
        <dbReference type="Proteomes" id="UP001145021"/>
    </source>
</evidence>
<dbReference type="AlphaFoldDB" id="A0A9W7XJ02"/>
<evidence type="ECO:0000256" key="2">
    <source>
        <dbReference type="SAM" id="MobiDB-lite"/>
    </source>
</evidence>
<evidence type="ECO:0000256" key="1">
    <source>
        <dbReference type="ARBA" id="ARBA00005536"/>
    </source>
</evidence>
<dbReference type="Pfam" id="PF03398">
    <property type="entry name" value="Ist1"/>
    <property type="match status" value="1"/>
</dbReference>
<dbReference type="PANTHER" id="PTHR12161">
    <property type="entry name" value="IST1 FAMILY MEMBER"/>
    <property type="match status" value="1"/>
</dbReference>
<accession>A0A9W7XJ02</accession>
<feature type="region of interest" description="Disordered" evidence="2">
    <location>
        <begin position="175"/>
        <end position="301"/>
    </location>
</feature>
<dbReference type="InterPro" id="IPR005061">
    <property type="entry name" value="Ist1"/>
</dbReference>
<dbReference type="Gene3D" id="1.20.1260.60">
    <property type="entry name" value="Vacuolar protein sorting-associated protein Ist1"/>
    <property type="match status" value="1"/>
</dbReference>
<name>A0A9W7XJ02_9FUNG</name>
<feature type="compositionally biased region" description="Acidic residues" evidence="2">
    <location>
        <begin position="215"/>
        <end position="225"/>
    </location>
</feature>
<dbReference type="Proteomes" id="UP001145021">
    <property type="component" value="Unassembled WGS sequence"/>
</dbReference>
<proteinExistence type="inferred from homology"/>
<comment type="caution">
    <text evidence="3">The sequence shown here is derived from an EMBL/GenBank/DDBJ whole genome shotgun (WGS) entry which is preliminary data.</text>
</comment>